<dbReference type="AlphaFoldDB" id="A0A2H3JHA6"/>
<evidence type="ECO:0000313" key="2">
    <source>
        <dbReference type="EMBL" id="PCH36084.1"/>
    </source>
</evidence>
<evidence type="ECO:0000313" key="3">
    <source>
        <dbReference type="Proteomes" id="UP000218811"/>
    </source>
</evidence>
<dbReference type="InterPro" id="IPR001810">
    <property type="entry name" value="F-box_dom"/>
</dbReference>
<dbReference type="OrthoDB" id="722566at2759"/>
<gene>
    <name evidence="2" type="ORF">WOLCODRAFT_166671</name>
</gene>
<organism evidence="2 3">
    <name type="scientific">Wolfiporia cocos (strain MD-104)</name>
    <name type="common">Brown rot fungus</name>
    <dbReference type="NCBI Taxonomy" id="742152"/>
    <lineage>
        <taxon>Eukaryota</taxon>
        <taxon>Fungi</taxon>
        <taxon>Dikarya</taxon>
        <taxon>Basidiomycota</taxon>
        <taxon>Agaricomycotina</taxon>
        <taxon>Agaricomycetes</taxon>
        <taxon>Polyporales</taxon>
        <taxon>Phaeolaceae</taxon>
        <taxon>Wolfiporia</taxon>
    </lineage>
</organism>
<accession>A0A2H3JHA6</accession>
<dbReference type="Pfam" id="PF12937">
    <property type="entry name" value="F-box-like"/>
    <property type="match status" value="1"/>
</dbReference>
<proteinExistence type="predicted"/>
<dbReference type="Gene3D" id="1.20.1280.50">
    <property type="match status" value="1"/>
</dbReference>
<dbReference type="SUPFAM" id="SSF81383">
    <property type="entry name" value="F-box domain"/>
    <property type="match status" value="1"/>
</dbReference>
<sequence>MILADHSVARSLQEVMSVHKLPGVCDVTGSAQALRMSSICDMPYDVLFELFGYLSAVEITNVFSTCRALHNHAPDMSIWQRLCARHGLHDLTHFNGLSPFTIYTQLLHPYGPLIGLWASDYPYRGSIIEFRLFAGDKSEHGGIVGELWRFPESFASVDGKPQLPEYIRMLKIGFDLPRDKKLRADKSSTAVSAHVICNALQADQSHSGNIEVLPSSYQGYFLQGYRRTFPHPEFPAPGADWHDNTRGVPRLKPSLPHHIDQRELVRIFPAVRLPIIFAATTQYQKPAAISIQCATYPGTCPCTHNLQPFLPFDDLAPSPPRYYPLKRDIHKSVEPESAEWCLETLTGLWLGSYAQNGTECIHISWHDECKELRACKITGDIHVPRGARSWTFRARSDIECPPSIATMFGITPAPSRVFTGTGTISERGFQHEAHVSLLIGIVSADEIKIWWDQLNGLGSFIRYKGRDDVS</sequence>
<dbReference type="STRING" id="742152.A0A2H3JHA6"/>
<protein>
    <recommendedName>
        <fullName evidence="1">F-box domain-containing protein</fullName>
    </recommendedName>
</protein>
<dbReference type="GO" id="GO:0016567">
    <property type="term" value="P:protein ubiquitination"/>
    <property type="evidence" value="ECO:0007669"/>
    <property type="project" value="UniProtKB-UniPathway"/>
</dbReference>
<reference evidence="2 3" key="1">
    <citation type="journal article" date="2012" name="Science">
        <title>The Paleozoic origin of enzymatic lignin decomposition reconstructed from 31 fungal genomes.</title>
        <authorList>
            <person name="Floudas D."/>
            <person name="Binder M."/>
            <person name="Riley R."/>
            <person name="Barry K."/>
            <person name="Blanchette R.A."/>
            <person name="Henrissat B."/>
            <person name="Martinez A.T."/>
            <person name="Otillar R."/>
            <person name="Spatafora J.W."/>
            <person name="Yadav J.S."/>
            <person name="Aerts A."/>
            <person name="Benoit I."/>
            <person name="Boyd A."/>
            <person name="Carlson A."/>
            <person name="Copeland A."/>
            <person name="Coutinho P.M."/>
            <person name="de Vries R.P."/>
            <person name="Ferreira P."/>
            <person name="Findley K."/>
            <person name="Foster B."/>
            <person name="Gaskell J."/>
            <person name="Glotzer D."/>
            <person name="Gorecki P."/>
            <person name="Heitman J."/>
            <person name="Hesse C."/>
            <person name="Hori C."/>
            <person name="Igarashi K."/>
            <person name="Jurgens J.A."/>
            <person name="Kallen N."/>
            <person name="Kersten P."/>
            <person name="Kohler A."/>
            <person name="Kuees U."/>
            <person name="Kumar T.K.A."/>
            <person name="Kuo A."/>
            <person name="LaButti K."/>
            <person name="Larrondo L.F."/>
            <person name="Lindquist E."/>
            <person name="Ling A."/>
            <person name="Lombard V."/>
            <person name="Lucas S."/>
            <person name="Lundell T."/>
            <person name="Martin R."/>
            <person name="McLaughlin D.J."/>
            <person name="Morgenstern I."/>
            <person name="Morin E."/>
            <person name="Murat C."/>
            <person name="Nagy L.G."/>
            <person name="Nolan M."/>
            <person name="Ohm R.A."/>
            <person name="Patyshakuliyeva A."/>
            <person name="Rokas A."/>
            <person name="Ruiz-Duenas F.J."/>
            <person name="Sabat G."/>
            <person name="Salamov A."/>
            <person name="Samejima M."/>
            <person name="Schmutz J."/>
            <person name="Slot J.C."/>
            <person name="St John F."/>
            <person name="Stenlid J."/>
            <person name="Sun H."/>
            <person name="Sun S."/>
            <person name="Syed K."/>
            <person name="Tsang A."/>
            <person name="Wiebenga A."/>
            <person name="Young D."/>
            <person name="Pisabarro A."/>
            <person name="Eastwood D.C."/>
            <person name="Martin F."/>
            <person name="Cullen D."/>
            <person name="Grigoriev I.V."/>
            <person name="Hibbett D.S."/>
        </authorList>
    </citation>
    <scope>NUCLEOTIDE SEQUENCE [LARGE SCALE GENOMIC DNA]</scope>
    <source>
        <strain evidence="2 3">MD-104</strain>
    </source>
</reference>
<dbReference type="OMA" id="HEFRTYK"/>
<evidence type="ECO:0000259" key="1">
    <source>
        <dbReference type="PROSITE" id="PS50181"/>
    </source>
</evidence>
<name>A0A2H3JHA6_WOLCO</name>
<keyword evidence="3" id="KW-1185">Reference proteome</keyword>
<dbReference type="Proteomes" id="UP000218811">
    <property type="component" value="Unassembled WGS sequence"/>
</dbReference>
<dbReference type="UniPathway" id="UPA00143"/>
<dbReference type="EMBL" id="KB467865">
    <property type="protein sequence ID" value="PCH36084.1"/>
    <property type="molecule type" value="Genomic_DNA"/>
</dbReference>
<dbReference type="Pfam" id="PF12014">
    <property type="entry name" value="Cyclin_D1_bind"/>
    <property type="match status" value="1"/>
</dbReference>
<feature type="domain" description="F-box" evidence="1">
    <location>
        <begin position="36"/>
        <end position="82"/>
    </location>
</feature>
<dbReference type="PROSITE" id="PS50181">
    <property type="entry name" value="FBOX"/>
    <property type="match status" value="1"/>
</dbReference>
<dbReference type="InterPro" id="IPR036047">
    <property type="entry name" value="F-box-like_dom_sf"/>
</dbReference>